<feature type="compositionally biased region" description="Low complexity" evidence="1">
    <location>
        <begin position="427"/>
        <end position="443"/>
    </location>
</feature>
<feature type="compositionally biased region" description="Low complexity" evidence="1">
    <location>
        <begin position="395"/>
        <end position="411"/>
    </location>
</feature>
<feature type="compositionally biased region" description="Gly residues" evidence="1">
    <location>
        <begin position="620"/>
        <end position="654"/>
    </location>
</feature>
<feature type="compositionally biased region" description="Gly residues" evidence="1">
    <location>
        <begin position="444"/>
        <end position="469"/>
    </location>
</feature>
<feature type="compositionally biased region" description="Gly residues" evidence="1">
    <location>
        <begin position="663"/>
        <end position="687"/>
    </location>
</feature>
<sequence>MIAAGDLAAAPQNAVRQDPARHGSGGIGAGRDAGLGFARSLDAARSANETPTANVTGSVNVTRSANETRSLAEAMGDLPGKRGPAPETSTTAAAQDGALPRSADSAGLQQTSMNPAVPNAGAGPFAGGIEARAASVLAVSSLSVSPQGEEAGNAGTGLTLAGTAAAGKGGAPAAGGLGSGAQKLGAAVTGWLPEGPGSPALAIPGRFSAGPTAGAGQRRLAAASSVPPGLPGSGMMLNAAPLIGTTLTGTTLSGTTLPGASTVEAAAPGNLGTEVAGTAVSGDPLVQTGVDPAVFGASRAPGAGTAPGEEPALQDGVAPGLNRIGLSGAAVRTLPGMPLPGAPAVDRADPVQGGIAPGPSGAPLNGSALTGGAIAVPAPSGPFGAAAAGTAVGGEAPVLEEGGPGLPGTTVHAPTGTGSAGQDQPDALAGRGLRGSGLHESGLGDSGLGGSGLGGSGLEGAAQGGGGSDVAGPAALPAGVQGASQHPVPGAGSPSADVPAGATVPAVGEVSSAAPTVRSTAADQAALNRQLGGPVARLAEAGPGERSVIVRVSPDTYGPVTIRATIGADGSIKVELTSATDAGREALRSGLADLRRDLAQVLGPQAQLSVDPRTDQGRAGSFGPGFLGQGSFGQGNGHGASFGGEAGSGQGQNGTGQSSAGQNGTGHPGTGRNGPGGVQPGNAGVRGAGHAAEGTAGVVLPGTAAGTAGLDVLA</sequence>
<dbReference type="EMBL" id="BAABEO010000008">
    <property type="protein sequence ID" value="GAA3672883.1"/>
    <property type="molecule type" value="Genomic_DNA"/>
</dbReference>
<dbReference type="InterPro" id="IPR021136">
    <property type="entry name" value="Flagellar_hook_control-like_C"/>
</dbReference>
<dbReference type="Proteomes" id="UP001500752">
    <property type="component" value="Unassembled WGS sequence"/>
</dbReference>
<evidence type="ECO:0000256" key="1">
    <source>
        <dbReference type="SAM" id="MobiDB-lite"/>
    </source>
</evidence>
<feature type="compositionally biased region" description="Polar residues" evidence="1">
    <location>
        <begin position="47"/>
        <end position="69"/>
    </location>
</feature>
<proteinExistence type="predicted"/>
<feature type="domain" description="Flagellar hook-length control protein-like C-terminal" evidence="2">
    <location>
        <begin position="539"/>
        <end position="612"/>
    </location>
</feature>
<organism evidence="3 4">
    <name type="scientific">Arthrobacter ginkgonis</name>
    <dbReference type="NCBI Taxonomy" id="1630594"/>
    <lineage>
        <taxon>Bacteria</taxon>
        <taxon>Bacillati</taxon>
        <taxon>Actinomycetota</taxon>
        <taxon>Actinomycetes</taxon>
        <taxon>Micrococcales</taxon>
        <taxon>Micrococcaceae</taxon>
        <taxon>Arthrobacter</taxon>
    </lineage>
</organism>
<feature type="region of interest" description="Disordered" evidence="1">
    <location>
        <begin position="605"/>
        <end position="689"/>
    </location>
</feature>
<dbReference type="InterPro" id="IPR038610">
    <property type="entry name" value="FliK-like_C_sf"/>
</dbReference>
<dbReference type="Gene3D" id="3.30.750.140">
    <property type="match status" value="1"/>
</dbReference>
<gene>
    <name evidence="3" type="ORF">GCM10023081_09050</name>
</gene>
<keyword evidence="4" id="KW-1185">Reference proteome</keyword>
<dbReference type="Pfam" id="PF02120">
    <property type="entry name" value="Flg_hook"/>
    <property type="match status" value="1"/>
</dbReference>
<feature type="region of interest" description="Disordered" evidence="1">
    <location>
        <begin position="395"/>
        <end position="502"/>
    </location>
</feature>
<feature type="region of interest" description="Disordered" evidence="1">
    <location>
        <begin position="1"/>
        <end position="31"/>
    </location>
</feature>
<protein>
    <recommendedName>
        <fullName evidence="2">Flagellar hook-length control protein-like C-terminal domain-containing protein</fullName>
    </recommendedName>
</protein>
<feature type="region of interest" description="Disordered" evidence="1">
    <location>
        <begin position="45"/>
        <end position="119"/>
    </location>
</feature>
<evidence type="ECO:0000313" key="3">
    <source>
        <dbReference type="EMBL" id="GAA3672883.1"/>
    </source>
</evidence>
<name>A0ABP7BZW9_9MICC</name>
<comment type="caution">
    <text evidence="3">The sequence shown here is derived from an EMBL/GenBank/DDBJ whole genome shotgun (WGS) entry which is preliminary data.</text>
</comment>
<evidence type="ECO:0000259" key="2">
    <source>
        <dbReference type="Pfam" id="PF02120"/>
    </source>
</evidence>
<accession>A0ABP7BZW9</accession>
<reference evidence="4" key="1">
    <citation type="journal article" date="2019" name="Int. J. Syst. Evol. Microbiol.">
        <title>The Global Catalogue of Microorganisms (GCM) 10K type strain sequencing project: providing services to taxonomists for standard genome sequencing and annotation.</title>
        <authorList>
            <consortium name="The Broad Institute Genomics Platform"/>
            <consortium name="The Broad Institute Genome Sequencing Center for Infectious Disease"/>
            <person name="Wu L."/>
            <person name="Ma J."/>
        </authorList>
    </citation>
    <scope>NUCLEOTIDE SEQUENCE [LARGE SCALE GENOMIC DNA]</scope>
    <source>
        <strain evidence="4">JCM 30742</strain>
    </source>
</reference>
<evidence type="ECO:0000313" key="4">
    <source>
        <dbReference type="Proteomes" id="UP001500752"/>
    </source>
</evidence>